<evidence type="ECO:0000313" key="12">
    <source>
        <dbReference type="Proteomes" id="UP000182762"/>
    </source>
</evidence>
<comment type="subcellular location">
    <subcellularLocation>
        <location evidence="1">Cell membrane</location>
        <topology evidence="1">Peripheral membrane protein</topology>
    </subcellularLocation>
</comment>
<evidence type="ECO:0000256" key="9">
    <source>
        <dbReference type="ARBA" id="ARBA00023136"/>
    </source>
</evidence>
<dbReference type="Proteomes" id="UP000182762">
    <property type="component" value="Unassembled WGS sequence"/>
</dbReference>
<comment type="similarity">
    <text evidence="2">Belongs to the ABC transporter superfamily.</text>
</comment>
<dbReference type="InterPro" id="IPR003593">
    <property type="entry name" value="AAA+_ATPase"/>
</dbReference>
<evidence type="ECO:0000256" key="2">
    <source>
        <dbReference type="ARBA" id="ARBA00005417"/>
    </source>
</evidence>
<protein>
    <submittedName>
        <fullName evidence="11">Peptide/nickel transport system ATP-binding protein</fullName>
    </submittedName>
</protein>
<proteinExistence type="inferred from homology"/>
<dbReference type="PANTHER" id="PTHR43297:SF14">
    <property type="entry name" value="ATPASE AAA-TYPE CORE DOMAIN-CONTAINING PROTEIN"/>
    <property type="match status" value="1"/>
</dbReference>
<keyword evidence="8" id="KW-1278">Translocase</keyword>
<evidence type="ECO:0000256" key="4">
    <source>
        <dbReference type="ARBA" id="ARBA00022475"/>
    </source>
</evidence>
<name>A0A1I6AI59_9BACI</name>
<accession>A0A1I6AI59</accession>
<comment type="caution">
    <text evidence="11">The sequence shown here is derived from an EMBL/GenBank/DDBJ whole genome shotgun (WGS) entry which is preliminary data.</text>
</comment>
<dbReference type="GO" id="GO:0005524">
    <property type="term" value="F:ATP binding"/>
    <property type="evidence" value="ECO:0007669"/>
    <property type="project" value="UniProtKB-KW"/>
</dbReference>
<dbReference type="SMART" id="SM00382">
    <property type="entry name" value="AAA"/>
    <property type="match status" value="1"/>
</dbReference>
<evidence type="ECO:0000259" key="10">
    <source>
        <dbReference type="PROSITE" id="PS50893"/>
    </source>
</evidence>
<dbReference type="InterPro" id="IPR027417">
    <property type="entry name" value="P-loop_NTPase"/>
</dbReference>
<keyword evidence="4" id="KW-1003">Cell membrane</keyword>
<feature type="domain" description="ABC transporter" evidence="10">
    <location>
        <begin position="12"/>
        <end position="242"/>
    </location>
</feature>
<evidence type="ECO:0000256" key="8">
    <source>
        <dbReference type="ARBA" id="ARBA00022967"/>
    </source>
</evidence>
<dbReference type="InterPro" id="IPR017871">
    <property type="entry name" value="ABC_transporter-like_CS"/>
</dbReference>
<keyword evidence="6" id="KW-0547">Nucleotide-binding</keyword>
<evidence type="ECO:0000256" key="5">
    <source>
        <dbReference type="ARBA" id="ARBA00022519"/>
    </source>
</evidence>
<dbReference type="PROSITE" id="PS50893">
    <property type="entry name" value="ABC_TRANSPORTER_2"/>
    <property type="match status" value="1"/>
</dbReference>
<organism evidence="11 12">
    <name type="scientific">Priestia endophytica DSM 13796</name>
    <dbReference type="NCBI Taxonomy" id="1121089"/>
    <lineage>
        <taxon>Bacteria</taxon>
        <taxon>Bacillati</taxon>
        <taxon>Bacillota</taxon>
        <taxon>Bacilli</taxon>
        <taxon>Bacillales</taxon>
        <taxon>Bacillaceae</taxon>
        <taxon>Priestia</taxon>
    </lineage>
</organism>
<evidence type="ECO:0000256" key="6">
    <source>
        <dbReference type="ARBA" id="ARBA00022741"/>
    </source>
</evidence>
<dbReference type="SUPFAM" id="SSF52540">
    <property type="entry name" value="P-loop containing nucleoside triphosphate hydrolases"/>
    <property type="match status" value="1"/>
</dbReference>
<sequence length="242" mass="27165">MVNVKLKNDALLQVENLEISTIIKEKKVPLIKGASFHIHKGEIVALVGESGCGKSLTAHALVGLLEKNCQVTGGAIYYKSKRLDERDKKDFQRIRGHEVGLLIQESLNGLNPLHTVKKHIKRTLKKHRDLPKDKKHIYELLQSVGFKDPGYILSSYPFELSGGMRQRVLLSMMLSLKPSLLIADEPTTALDTINKEKVMQLLKKLQKQYGLTVLLISHDQESVARIADRVIRMKKGGKIVCS</sequence>
<dbReference type="Gene3D" id="3.40.50.300">
    <property type="entry name" value="P-loop containing nucleotide triphosphate hydrolases"/>
    <property type="match status" value="1"/>
</dbReference>
<dbReference type="InterPro" id="IPR050388">
    <property type="entry name" value="ABC_Ni/Peptide_Import"/>
</dbReference>
<keyword evidence="3" id="KW-0813">Transport</keyword>
<evidence type="ECO:0000256" key="3">
    <source>
        <dbReference type="ARBA" id="ARBA00022448"/>
    </source>
</evidence>
<reference evidence="11 12" key="1">
    <citation type="submission" date="2016-10" db="EMBL/GenBank/DDBJ databases">
        <authorList>
            <person name="Varghese N."/>
            <person name="Submissions S."/>
        </authorList>
    </citation>
    <scope>NUCLEOTIDE SEQUENCE [LARGE SCALE GENOMIC DNA]</scope>
    <source>
        <strain evidence="11 12">DSM 13796</strain>
    </source>
</reference>
<evidence type="ECO:0000256" key="7">
    <source>
        <dbReference type="ARBA" id="ARBA00022840"/>
    </source>
</evidence>
<evidence type="ECO:0000256" key="1">
    <source>
        <dbReference type="ARBA" id="ARBA00004202"/>
    </source>
</evidence>
<dbReference type="Pfam" id="PF00005">
    <property type="entry name" value="ABC_tran"/>
    <property type="match status" value="1"/>
</dbReference>
<dbReference type="EMBL" id="FOXX01000006">
    <property type="protein sequence ID" value="SFQ68370.1"/>
    <property type="molecule type" value="Genomic_DNA"/>
</dbReference>
<dbReference type="CDD" id="cd03257">
    <property type="entry name" value="ABC_NikE_OppD_transporters"/>
    <property type="match status" value="1"/>
</dbReference>
<keyword evidence="5" id="KW-0997">Cell inner membrane</keyword>
<dbReference type="PANTHER" id="PTHR43297">
    <property type="entry name" value="OLIGOPEPTIDE TRANSPORT ATP-BINDING PROTEIN APPD"/>
    <property type="match status" value="1"/>
</dbReference>
<keyword evidence="12" id="KW-1185">Reference proteome</keyword>
<dbReference type="InterPro" id="IPR003439">
    <property type="entry name" value="ABC_transporter-like_ATP-bd"/>
</dbReference>
<keyword evidence="9" id="KW-0472">Membrane</keyword>
<dbReference type="PROSITE" id="PS00211">
    <property type="entry name" value="ABC_TRANSPORTER_1"/>
    <property type="match status" value="1"/>
</dbReference>
<gene>
    <name evidence="11" type="ORF">SAMN02745910_02770</name>
</gene>
<evidence type="ECO:0000313" key="11">
    <source>
        <dbReference type="EMBL" id="SFQ68370.1"/>
    </source>
</evidence>
<keyword evidence="7 11" id="KW-0067">ATP-binding</keyword>